<evidence type="ECO:0000259" key="1">
    <source>
        <dbReference type="Pfam" id="PF03819"/>
    </source>
</evidence>
<evidence type="ECO:0000313" key="2">
    <source>
        <dbReference type="EMBL" id="CAB4139185.1"/>
    </source>
</evidence>
<dbReference type="Pfam" id="PF03819">
    <property type="entry name" value="MazG"/>
    <property type="match status" value="1"/>
</dbReference>
<dbReference type="PIRSF" id="PIRSF006639">
    <property type="entry name" value="UCP006639_pph"/>
    <property type="match status" value="1"/>
</dbReference>
<reference evidence="2" key="1">
    <citation type="submission" date="2020-04" db="EMBL/GenBank/DDBJ databases">
        <authorList>
            <person name="Chiriac C."/>
            <person name="Salcher M."/>
            <person name="Ghai R."/>
            <person name="Kavagutti S V."/>
        </authorList>
    </citation>
    <scope>NUCLEOTIDE SEQUENCE</scope>
</reference>
<dbReference type="SUPFAM" id="SSF101386">
    <property type="entry name" value="all-alpha NTP pyrophosphatases"/>
    <property type="match status" value="1"/>
</dbReference>
<organism evidence="2">
    <name type="scientific">uncultured Caudovirales phage</name>
    <dbReference type="NCBI Taxonomy" id="2100421"/>
    <lineage>
        <taxon>Viruses</taxon>
        <taxon>Duplodnaviria</taxon>
        <taxon>Heunggongvirae</taxon>
        <taxon>Uroviricota</taxon>
        <taxon>Caudoviricetes</taxon>
        <taxon>Peduoviridae</taxon>
        <taxon>Maltschvirus</taxon>
        <taxon>Maltschvirus maltsch</taxon>
    </lineage>
</organism>
<proteinExistence type="predicted"/>
<dbReference type="EMBL" id="LR796354">
    <property type="protein sequence ID" value="CAB4139185.1"/>
    <property type="molecule type" value="Genomic_DNA"/>
</dbReference>
<gene>
    <name evidence="2" type="ORF">UFOVP337_22</name>
</gene>
<accession>A0A6J5LXF9</accession>
<protein>
    <submittedName>
        <fullName evidence="2">MazG Predicted pyrophosphatase</fullName>
    </submittedName>
</protein>
<feature type="domain" description="NTP pyrophosphohydrolase MazG-like" evidence="1">
    <location>
        <begin position="24"/>
        <end position="93"/>
    </location>
</feature>
<dbReference type="InterPro" id="IPR011379">
    <property type="entry name" value="MazG-related_GP37"/>
</dbReference>
<dbReference type="InterPro" id="IPR004518">
    <property type="entry name" value="MazG-like_dom"/>
</dbReference>
<dbReference type="Gene3D" id="1.10.287.1080">
    <property type="entry name" value="MazG-like"/>
    <property type="match status" value="1"/>
</dbReference>
<sequence>MNLREYQEMAARLALPTALNDQYLSLGLVGEAGEVASLFAKAVRDSGNLVNRDSLKKELGDVLWFVAVLSEHYNIDLQDVAIGNINKLRSRQQRGTLQGSGDDR</sequence>
<name>A0A6J5LXF9_9CAUD</name>
<dbReference type="CDD" id="cd11541">
    <property type="entry name" value="NTP-PPase_u4"/>
    <property type="match status" value="1"/>
</dbReference>